<sequence length="330" mass="36034">MKALAIVSAGKIKIVNKDQPKPEPDQAIIKVSAAALNKRDQFIREGKYPNIQFGSTLGSDAVGEVVEVGESVSKKLIGRRMIINPNIGWGNNEQVQSRVYSILGMPSDGTFAEYVAVNEDRLHPIPGHLSDEEAASIPLAGLTAYRALFRHGEIKKNENILISGFGGGVAQFVFQYAVAFGANVFVTSSSNAKIEKAISLGAQGGYNYTSPDWYKNMWQTKGGFDVVIDSAGGDQVNTFVKLMRPGGRIVFYGATNGLPSSLDLYRMFWNQIKLQGSTMGSDKEFVKMLDFITEHKIKPLVDSVRPFDEIESAFDEIASTSKLGKIVVKL</sequence>
<dbReference type="Gene3D" id="3.90.180.10">
    <property type="entry name" value="Medium-chain alcohol dehydrogenases, catalytic domain"/>
    <property type="match status" value="1"/>
</dbReference>
<dbReference type="InterPro" id="IPR013154">
    <property type="entry name" value="ADH-like_N"/>
</dbReference>
<accession>A0A974WJZ1</accession>
<dbReference type="PANTHER" id="PTHR45033:SF3">
    <property type="entry name" value="DEHYDROGENASE, PUTATIVE (AFU_ORTHOLOGUE AFUA_2G13270)-RELATED"/>
    <property type="match status" value="1"/>
</dbReference>
<dbReference type="InterPro" id="IPR036291">
    <property type="entry name" value="NAD(P)-bd_dom_sf"/>
</dbReference>
<dbReference type="Pfam" id="PF00107">
    <property type="entry name" value="ADH_zinc_N"/>
    <property type="match status" value="1"/>
</dbReference>
<name>A0A974WJZ1_9BACT</name>
<dbReference type="InterPro" id="IPR011032">
    <property type="entry name" value="GroES-like_sf"/>
</dbReference>
<feature type="domain" description="Enoyl reductase (ER)" evidence="1">
    <location>
        <begin position="10"/>
        <end position="328"/>
    </location>
</feature>
<proteinExistence type="predicted"/>
<dbReference type="InterPro" id="IPR013149">
    <property type="entry name" value="ADH-like_C"/>
</dbReference>
<dbReference type="SUPFAM" id="SSF51735">
    <property type="entry name" value="NAD(P)-binding Rossmann-fold domains"/>
    <property type="match status" value="1"/>
</dbReference>
<dbReference type="SUPFAM" id="SSF50129">
    <property type="entry name" value="GroES-like"/>
    <property type="match status" value="1"/>
</dbReference>
<gene>
    <name evidence="2" type="ORF">JR347_14280</name>
</gene>
<dbReference type="InterPro" id="IPR020843">
    <property type="entry name" value="ER"/>
</dbReference>
<dbReference type="EMBL" id="CP070608">
    <property type="protein sequence ID" value="QSE96753.1"/>
    <property type="molecule type" value="Genomic_DNA"/>
</dbReference>
<evidence type="ECO:0000313" key="3">
    <source>
        <dbReference type="Proteomes" id="UP000662783"/>
    </source>
</evidence>
<dbReference type="Pfam" id="PF08240">
    <property type="entry name" value="ADH_N"/>
    <property type="match status" value="1"/>
</dbReference>
<dbReference type="KEGG" id="fuv:JR347_14280"/>
<dbReference type="GO" id="GO:0016491">
    <property type="term" value="F:oxidoreductase activity"/>
    <property type="evidence" value="ECO:0007669"/>
    <property type="project" value="InterPro"/>
</dbReference>
<dbReference type="Gene3D" id="3.40.50.720">
    <property type="entry name" value="NAD(P)-binding Rossmann-like Domain"/>
    <property type="match status" value="1"/>
</dbReference>
<dbReference type="SMART" id="SM00829">
    <property type="entry name" value="PKS_ER"/>
    <property type="match status" value="1"/>
</dbReference>
<keyword evidence="3" id="KW-1185">Reference proteome</keyword>
<evidence type="ECO:0000259" key="1">
    <source>
        <dbReference type="SMART" id="SM00829"/>
    </source>
</evidence>
<dbReference type="AlphaFoldDB" id="A0A974WJZ1"/>
<reference evidence="2" key="1">
    <citation type="submission" date="2021-02" db="EMBL/GenBank/DDBJ databases">
        <title>Fulvivirga sp. S481 isolated from sea water.</title>
        <authorList>
            <person name="Bae S.S."/>
            <person name="Baek K."/>
        </authorList>
    </citation>
    <scope>NUCLEOTIDE SEQUENCE</scope>
    <source>
        <strain evidence="2">S481</strain>
    </source>
</reference>
<dbReference type="PANTHER" id="PTHR45033">
    <property type="match status" value="1"/>
</dbReference>
<evidence type="ECO:0000313" key="2">
    <source>
        <dbReference type="EMBL" id="QSE96753.1"/>
    </source>
</evidence>
<dbReference type="RefSeq" id="WP_205721267.1">
    <property type="nucleotide sequence ID" value="NZ_CP070608.1"/>
</dbReference>
<organism evidence="2 3">
    <name type="scientific">Fulvivirga lutea</name>
    <dbReference type="NCBI Taxonomy" id="2810512"/>
    <lineage>
        <taxon>Bacteria</taxon>
        <taxon>Pseudomonadati</taxon>
        <taxon>Bacteroidota</taxon>
        <taxon>Cytophagia</taxon>
        <taxon>Cytophagales</taxon>
        <taxon>Fulvivirgaceae</taxon>
        <taxon>Fulvivirga</taxon>
    </lineage>
</organism>
<dbReference type="InterPro" id="IPR052711">
    <property type="entry name" value="Zinc_ADH-like"/>
</dbReference>
<protein>
    <submittedName>
        <fullName evidence="2">Zinc-binding dehydrogenase</fullName>
    </submittedName>
</protein>
<dbReference type="Proteomes" id="UP000662783">
    <property type="component" value="Chromosome"/>
</dbReference>